<proteinExistence type="predicted"/>
<gene>
    <name evidence="1" type="ORF">DA792_04850</name>
</gene>
<accession>A0A2R4M061</accession>
<sequence length="111" mass="12258">MDFDFQSLQADTVAVFQKIDLEYGIPGRAKIDYALVPNGDAADWQACENALTQAGYTVERFESEGYLTATTQPLSMSLETVWLHEKEVTLLALNFGFSPDGWGFMGLPPTS</sequence>
<dbReference type="OrthoDB" id="7630283at2"/>
<dbReference type="EMBL" id="CP028475">
    <property type="protein sequence ID" value="AVW90498.1"/>
    <property type="molecule type" value="Genomic_DNA"/>
</dbReference>
<dbReference type="AlphaFoldDB" id="A0A2R4M061"/>
<dbReference type="Proteomes" id="UP000241447">
    <property type="component" value="Chromosome"/>
</dbReference>
<dbReference type="RefSeq" id="WP_107718593.1">
    <property type="nucleotide sequence ID" value="NZ_CP028475.1"/>
</dbReference>
<name>A0A2R4M061_9RHOB</name>
<evidence type="ECO:0000313" key="1">
    <source>
        <dbReference type="EMBL" id="AVW90498.1"/>
    </source>
</evidence>
<reference evidence="1 2" key="1">
    <citation type="submission" date="2018-03" db="EMBL/GenBank/DDBJ databases">
        <title>The Complete Genome of Celeribacter baekdonensis strain LH4, a Thiosulfate-Oxidizing Alphaproteobacterium Isolated from Gulf of Mexico Continental Slope Sediments.</title>
        <authorList>
            <person name="Flood B.E."/>
            <person name="Bailey J.V."/>
            <person name="Leprich D."/>
        </authorList>
    </citation>
    <scope>NUCLEOTIDE SEQUENCE [LARGE SCALE GENOMIC DNA]</scope>
    <source>
        <strain evidence="1 2">LH4</strain>
    </source>
</reference>
<evidence type="ECO:0000313" key="2">
    <source>
        <dbReference type="Proteomes" id="UP000241447"/>
    </source>
</evidence>
<organism evidence="1 2">
    <name type="scientific">Celeribacter baekdonensis</name>
    <dbReference type="NCBI Taxonomy" id="875171"/>
    <lineage>
        <taxon>Bacteria</taxon>
        <taxon>Pseudomonadati</taxon>
        <taxon>Pseudomonadota</taxon>
        <taxon>Alphaproteobacteria</taxon>
        <taxon>Rhodobacterales</taxon>
        <taxon>Roseobacteraceae</taxon>
        <taxon>Celeribacter</taxon>
    </lineage>
</organism>
<protein>
    <submittedName>
        <fullName evidence="1">Uncharacterized protein</fullName>
    </submittedName>
</protein>
<dbReference type="KEGG" id="cbak:DA792_04850"/>